<sequence>MTRNPTFRSVRLDVLADDYGAIDIVNALSTFIVKWNCPGVSRRRLQHEAANVLIRFHSLPVYHTVRFANRDLSDKLNNDIYRDMAHAKPATTDRHGRAVPARFDTVLVDCRRDTDTQFSGVQGFRVGRVRTVFTLSERICDQVLDDDVPLPGYLAYIDWFTPFQRSPHRDHGMYRVTREYENGVQYSSIIPVEQIVRSVMLFPQFGPVVDREWTSDNVLDLCDSFYVNPFVDEHSYRIIF</sequence>
<organism evidence="1 2">
    <name type="scientific">Cerrena zonata</name>
    <dbReference type="NCBI Taxonomy" id="2478898"/>
    <lineage>
        <taxon>Eukaryota</taxon>
        <taxon>Fungi</taxon>
        <taxon>Dikarya</taxon>
        <taxon>Basidiomycota</taxon>
        <taxon>Agaricomycotina</taxon>
        <taxon>Agaricomycetes</taxon>
        <taxon>Polyporales</taxon>
        <taxon>Cerrenaceae</taxon>
        <taxon>Cerrena</taxon>
    </lineage>
</organism>
<evidence type="ECO:0000313" key="1">
    <source>
        <dbReference type="EMBL" id="KAK7676578.1"/>
    </source>
</evidence>
<keyword evidence="2" id="KW-1185">Reference proteome</keyword>
<proteinExistence type="predicted"/>
<dbReference type="EMBL" id="JASBNA010000111">
    <property type="protein sequence ID" value="KAK7676578.1"/>
    <property type="molecule type" value="Genomic_DNA"/>
</dbReference>
<dbReference type="Proteomes" id="UP001385951">
    <property type="component" value="Unassembled WGS sequence"/>
</dbReference>
<gene>
    <name evidence="1" type="ORF">QCA50_020454</name>
</gene>
<name>A0AAW0FGB5_9APHY</name>
<evidence type="ECO:0000313" key="2">
    <source>
        <dbReference type="Proteomes" id="UP001385951"/>
    </source>
</evidence>
<accession>A0AAW0FGB5</accession>
<comment type="caution">
    <text evidence="1">The sequence shown here is derived from an EMBL/GenBank/DDBJ whole genome shotgun (WGS) entry which is preliminary data.</text>
</comment>
<dbReference type="AlphaFoldDB" id="A0AAW0FGB5"/>
<reference evidence="1 2" key="1">
    <citation type="submission" date="2022-09" db="EMBL/GenBank/DDBJ databases">
        <authorList>
            <person name="Palmer J.M."/>
        </authorList>
    </citation>
    <scope>NUCLEOTIDE SEQUENCE [LARGE SCALE GENOMIC DNA]</scope>
    <source>
        <strain evidence="1 2">DSM 7382</strain>
    </source>
</reference>
<protein>
    <submittedName>
        <fullName evidence="1">Uncharacterized protein</fullName>
    </submittedName>
</protein>